<comment type="caution">
    <text evidence="1">The sequence shown here is derived from an EMBL/GenBank/DDBJ whole genome shotgun (WGS) entry which is preliminary data.</text>
</comment>
<organism evidence="1 2">
    <name type="scientific">Cymbomonas tetramitiformis</name>
    <dbReference type="NCBI Taxonomy" id="36881"/>
    <lineage>
        <taxon>Eukaryota</taxon>
        <taxon>Viridiplantae</taxon>
        <taxon>Chlorophyta</taxon>
        <taxon>Pyramimonadophyceae</taxon>
        <taxon>Pyramimonadales</taxon>
        <taxon>Pyramimonadaceae</taxon>
        <taxon>Cymbomonas</taxon>
    </lineage>
</organism>
<name>A0AAE0G351_9CHLO</name>
<dbReference type="EMBL" id="LGRX02010246">
    <property type="protein sequence ID" value="KAK3270703.1"/>
    <property type="molecule type" value="Genomic_DNA"/>
</dbReference>
<proteinExistence type="predicted"/>
<evidence type="ECO:0000313" key="1">
    <source>
        <dbReference type="EMBL" id="KAK3270703.1"/>
    </source>
</evidence>
<gene>
    <name evidence="1" type="ORF">CYMTET_20916</name>
</gene>
<dbReference type="Proteomes" id="UP001190700">
    <property type="component" value="Unassembled WGS sequence"/>
</dbReference>
<accession>A0AAE0G351</accession>
<keyword evidence="2" id="KW-1185">Reference proteome</keyword>
<evidence type="ECO:0000313" key="2">
    <source>
        <dbReference type="Proteomes" id="UP001190700"/>
    </source>
</evidence>
<protein>
    <submittedName>
        <fullName evidence="1">Uncharacterized protein</fullName>
    </submittedName>
</protein>
<sequence length="676" mass="76977">MEVLEGVVEECARGEARVKQAVDLSLFGSLIFMAWMGEQPRWWMRKFVPWWKAMSAGEMRDWFVEGERYGTYVLGSVLTRGTCVGKFWSGKRERLTKHFECVLQTDKAGGKKLYGGLRAKGYNGGSLEQALRRLSKKERFVEGCWEVDYTAGGWSFSDWAKLKLRYGRSRVQLSSGTQELRGTLREMLPSLQRENAKLRFSTIEITWDRFVTLLQRLDAFSTACEHAKQPLEDLFLQTIRRVFAWSGCVTQDNWITPYPKQDSLRFCFSLKLELFASILDFNLKSSIFCTPYPEDRVFGTIDNSYRFLWHFCSLGNPVYTNAHIRRCIAHALLSAKTTRLPSRTVLIVPHGPGWGKWEEQEGVNLVCLLQKNKFAFLAPQSALGFKDRSKAARFDVSILLIQDRAAARLRPVTRQGLARVERSFGAAVDDRGVQYSAEWGVGFSWQLARETRQWVQSMSAEKRVLTKFEGLMKCDMTAGMVFQKAGGELMRAVSVEQQTQSTCQIPALGEYRQLVGELGSLARGVLDRNTAVGFGVCGKIYQRWLREERDGGNYVRGLSGNWLRWLRRCNRSTGGRSWGLWLTLMWVGTSGTYIYLMLKHKDASLWEKRRPVVPGFAAPDRLLQNRIGRCLCFLITEIPGHFNVATTQEIGEKLAEFNSEVRPGDCVMAAGLILPC</sequence>
<reference evidence="1 2" key="1">
    <citation type="journal article" date="2015" name="Genome Biol. Evol.">
        <title>Comparative Genomics of a Bacterivorous Green Alga Reveals Evolutionary Causalities and Consequences of Phago-Mixotrophic Mode of Nutrition.</title>
        <authorList>
            <person name="Burns J.A."/>
            <person name="Paasch A."/>
            <person name="Narechania A."/>
            <person name="Kim E."/>
        </authorList>
    </citation>
    <scope>NUCLEOTIDE SEQUENCE [LARGE SCALE GENOMIC DNA]</scope>
    <source>
        <strain evidence="1 2">PLY_AMNH</strain>
    </source>
</reference>
<dbReference type="AlphaFoldDB" id="A0AAE0G351"/>